<evidence type="ECO:0008006" key="4">
    <source>
        <dbReference type="Google" id="ProtNLM"/>
    </source>
</evidence>
<protein>
    <recommendedName>
        <fullName evidence="4">Effector</fullName>
    </recommendedName>
</protein>
<keyword evidence="1" id="KW-1133">Transmembrane helix</keyword>
<keyword evidence="3" id="KW-1185">Reference proteome</keyword>
<sequence>MRNVHKNQKNKKVCGVPKVLVILGAVLVATVFIVGMIISTRALNTDYVFKTKPLGTKVGEANPSLLGYLYSKFTDDNDDKKLVDLETKHLVTDTNVTDTKQIKQEVGLVAKYCNDDVNNKALFKDYNLVHVGYKLVLLTTDRYNAGKNPDPSVYTQASNYDSATNGDFNEVKPGDVVLVDTATEEG</sequence>
<dbReference type="Proteomes" id="UP000825369">
    <property type="component" value="Chromosome"/>
</dbReference>
<feature type="transmembrane region" description="Helical" evidence="1">
    <location>
        <begin position="20"/>
        <end position="38"/>
    </location>
</feature>
<keyword evidence="1" id="KW-0812">Transmembrane</keyword>
<dbReference type="RefSeq" id="WP_219474669.1">
    <property type="nucleotide sequence ID" value="NZ_CP066882.1"/>
</dbReference>
<name>A0ABX8TND9_9MOLU</name>
<evidence type="ECO:0000313" key="3">
    <source>
        <dbReference type="Proteomes" id="UP000825369"/>
    </source>
</evidence>
<organism evidence="2 3">
    <name type="scientific">Paulownia witches'-broom phytoplasma</name>
    <dbReference type="NCBI Taxonomy" id="39647"/>
    <lineage>
        <taxon>Bacteria</taxon>
        <taxon>Bacillati</taxon>
        <taxon>Mycoplasmatota</taxon>
        <taxon>Mollicutes</taxon>
        <taxon>Acholeplasmatales</taxon>
        <taxon>Acholeplasmataceae</taxon>
        <taxon>Candidatus Phytoplasma</taxon>
        <taxon>16SrI (Aster yellows group)</taxon>
    </lineage>
</organism>
<evidence type="ECO:0000256" key="1">
    <source>
        <dbReference type="SAM" id="Phobius"/>
    </source>
</evidence>
<gene>
    <name evidence="2" type="ORF">HGD80_04065</name>
</gene>
<dbReference type="EMBL" id="CP066882">
    <property type="protein sequence ID" value="QYC30911.1"/>
    <property type="molecule type" value="Genomic_DNA"/>
</dbReference>
<accession>A0ABX8TND9</accession>
<keyword evidence="1" id="KW-0472">Membrane</keyword>
<evidence type="ECO:0000313" key="2">
    <source>
        <dbReference type="EMBL" id="QYC30911.1"/>
    </source>
</evidence>
<proteinExistence type="predicted"/>
<reference evidence="2 3" key="1">
    <citation type="journal article" date="2021" name="Mol. Plant">
        <title>Genomic insights into the fast growth of paulownias and the formation of Paulownia witches' broom.</title>
        <authorList>
            <person name="Cao Y."/>
            <person name="Sun G."/>
            <person name="Zhai X."/>
            <person name="Xu P."/>
            <person name="Ma L."/>
            <person name="Deng M."/>
            <person name="Zhao Z."/>
            <person name="Yang H."/>
            <person name="Dong Y."/>
            <person name="Shang Z."/>
            <person name="Lv Y."/>
            <person name="Yan L."/>
            <person name="Liu H."/>
            <person name="Cao X."/>
            <person name="Li B."/>
            <person name="Wang Z."/>
            <person name="Zhao X."/>
            <person name="Yu H."/>
            <person name="Wang F."/>
            <person name="Ma W."/>
            <person name="Huang J."/>
            <person name="Fan G."/>
        </authorList>
    </citation>
    <scope>NUCLEOTIDE SEQUENCE [LARGE SCALE GENOMIC DNA]</scope>
    <source>
        <strain evidence="2 3">Zhengzhou</strain>
    </source>
</reference>